<dbReference type="AlphaFoldDB" id="A0A0K8J1Q0"/>
<dbReference type="EMBL" id="LN879430">
    <property type="protein sequence ID" value="CUH91586.1"/>
    <property type="molecule type" value="Genomic_DNA"/>
</dbReference>
<keyword evidence="1" id="KW-1133">Transmembrane helix</keyword>
<dbReference type="Proteomes" id="UP000196053">
    <property type="component" value="Chromosome I"/>
</dbReference>
<evidence type="ECO:0000313" key="3">
    <source>
        <dbReference type="Proteomes" id="UP000196053"/>
    </source>
</evidence>
<dbReference type="InterPro" id="IPR024529">
    <property type="entry name" value="ECF_trnsprt_substrate-spec"/>
</dbReference>
<dbReference type="Pfam" id="PF12822">
    <property type="entry name" value="ECF_trnsprt"/>
    <property type="match status" value="1"/>
</dbReference>
<keyword evidence="1" id="KW-0812">Transmembrane</keyword>
<sequence length="187" mass="20793">MQTDRRSNSYRLTIGGILLALGIIVPRMFHVFGTPGIGKVFLPMHFSIFIAGIFLGPFYGTIIGFITPLINSLFGMPIFPQNIIMAFELASYGLFAGLFMYLLKSYNNKRISRTIRIYISLILSMILGRMVNAIVLLLMARLFNMNVPAPLSVLASSLRGMPGILIQLLLVPGIVIAIYSSQEKYIQ</sequence>
<proteinExistence type="predicted"/>
<dbReference type="Gene3D" id="1.10.1760.20">
    <property type="match status" value="1"/>
</dbReference>
<accession>A0A0K8J1Q0</accession>
<name>A0A0K8J1Q0_9FIRM</name>
<organism evidence="2 3">
    <name type="scientific">Herbinix luporum</name>
    <dbReference type="NCBI Taxonomy" id="1679721"/>
    <lineage>
        <taxon>Bacteria</taxon>
        <taxon>Bacillati</taxon>
        <taxon>Bacillota</taxon>
        <taxon>Clostridia</taxon>
        <taxon>Lachnospirales</taxon>
        <taxon>Lachnospiraceae</taxon>
        <taxon>Herbinix</taxon>
    </lineage>
</organism>
<feature type="transmembrane region" description="Helical" evidence="1">
    <location>
        <begin position="115"/>
        <end position="140"/>
    </location>
</feature>
<protein>
    <submittedName>
        <fullName evidence="2">Putative membrane protein</fullName>
    </submittedName>
</protein>
<keyword evidence="1" id="KW-0472">Membrane</keyword>
<dbReference type="OrthoDB" id="9815422at2"/>
<evidence type="ECO:0000256" key="1">
    <source>
        <dbReference type="SAM" id="Phobius"/>
    </source>
</evidence>
<keyword evidence="3" id="KW-1185">Reference proteome</keyword>
<reference evidence="3" key="1">
    <citation type="submission" date="2015-09" db="EMBL/GenBank/DDBJ databases">
        <authorList>
            <person name="Wibberg D."/>
        </authorList>
    </citation>
    <scope>NUCLEOTIDE SEQUENCE [LARGE SCALE GENOMIC DNA]</scope>
    <source>
        <strain evidence="3">SD1D</strain>
    </source>
</reference>
<dbReference type="GO" id="GO:0022857">
    <property type="term" value="F:transmembrane transporter activity"/>
    <property type="evidence" value="ECO:0007669"/>
    <property type="project" value="InterPro"/>
</dbReference>
<dbReference type="RefSeq" id="WP_058257043.1">
    <property type="nucleotide sequence ID" value="NZ_DUPS01000020.1"/>
</dbReference>
<evidence type="ECO:0000313" key="2">
    <source>
        <dbReference type="EMBL" id="CUH91586.1"/>
    </source>
</evidence>
<feature type="transmembrane region" description="Helical" evidence="1">
    <location>
        <begin position="82"/>
        <end position="103"/>
    </location>
</feature>
<feature type="transmembrane region" description="Helical" evidence="1">
    <location>
        <begin position="160"/>
        <end position="179"/>
    </location>
</feature>
<feature type="transmembrane region" description="Helical" evidence="1">
    <location>
        <begin position="44"/>
        <end position="70"/>
    </location>
</feature>
<feature type="transmembrane region" description="Helical" evidence="1">
    <location>
        <begin position="12"/>
        <end position="32"/>
    </location>
</feature>
<dbReference type="KEGG" id="hsd:SD1D_0023"/>
<gene>
    <name evidence="2" type="ORF">SD1D_0023</name>
</gene>